<protein>
    <submittedName>
        <fullName evidence="3">Putative RDH13</fullName>
    </submittedName>
</protein>
<evidence type="ECO:0000256" key="2">
    <source>
        <dbReference type="RuleBase" id="RU000363"/>
    </source>
</evidence>
<comment type="caution">
    <text evidence="3">The sequence shown here is derived from an EMBL/GenBank/DDBJ whole genome shotgun (WGS) entry which is preliminary data.</text>
</comment>
<dbReference type="PRINTS" id="PR00080">
    <property type="entry name" value="SDRFAMILY"/>
</dbReference>
<dbReference type="PRINTS" id="PR00081">
    <property type="entry name" value="GDHRDH"/>
</dbReference>
<keyword evidence="1" id="KW-0560">Oxidoreductase</keyword>
<dbReference type="CDD" id="cd05327">
    <property type="entry name" value="retinol-DH_like_SDR_c_like"/>
    <property type="match status" value="1"/>
</dbReference>
<dbReference type="PANTHER" id="PTHR43157">
    <property type="entry name" value="PHOSPHATIDYLINOSITOL-GLYCAN BIOSYNTHESIS CLASS F PROTEIN-RELATED"/>
    <property type="match status" value="1"/>
</dbReference>
<dbReference type="EMBL" id="JTDY01002853">
    <property type="protein sequence ID" value="KOB70599.1"/>
    <property type="molecule type" value="Genomic_DNA"/>
</dbReference>
<name>A0A0L7L5N4_OPEBR</name>
<gene>
    <name evidence="3" type="ORF">OBRU01_11968</name>
</gene>
<dbReference type="PANTHER" id="PTHR43157:SF31">
    <property type="entry name" value="PHOSPHATIDYLINOSITOL-GLYCAN BIOSYNTHESIS CLASS F PROTEIN"/>
    <property type="match status" value="1"/>
</dbReference>
<dbReference type="STRING" id="104452.A0A0L7L5N4"/>
<dbReference type="GO" id="GO:0016491">
    <property type="term" value="F:oxidoreductase activity"/>
    <property type="evidence" value="ECO:0007669"/>
    <property type="project" value="UniProtKB-KW"/>
</dbReference>
<evidence type="ECO:0000256" key="1">
    <source>
        <dbReference type="ARBA" id="ARBA00023002"/>
    </source>
</evidence>
<reference evidence="3 4" key="1">
    <citation type="journal article" date="2015" name="Genome Biol. Evol.">
        <title>The genome of winter moth (Operophtera brumata) provides a genomic perspective on sexual dimorphism and phenology.</title>
        <authorList>
            <person name="Derks M.F."/>
            <person name="Smit S."/>
            <person name="Salis L."/>
            <person name="Schijlen E."/>
            <person name="Bossers A."/>
            <person name="Mateman C."/>
            <person name="Pijl A.S."/>
            <person name="de Ridder D."/>
            <person name="Groenen M.A."/>
            <person name="Visser M.E."/>
            <person name="Megens H.J."/>
        </authorList>
    </citation>
    <scope>NUCLEOTIDE SEQUENCE [LARGE SCALE GENOMIC DNA]</scope>
    <source>
        <strain evidence="3">WM2013NL</strain>
        <tissue evidence="3">Head and thorax</tissue>
    </source>
</reference>
<dbReference type="OrthoDB" id="191139at2759"/>
<sequence length="282" mass="31142">MFNKLVVITGSNTGIGFETAVDLASRGAKVILACRDEKRGTTARDQIIKSTGNQNITFKPLDLASFKSVRAFADDIMKSESRLDVLINNAGTGNVGNFLTEDHLPFEAQVNHFSPFLLTLILLPLLKSSAPSRIVNVSSVMHKIGKIDLGQFDKQAKTVLSRLRVYSDTKLANILFTRRLSQILSGTGVTVNCLHPGAVNTDIFRNKDVVTKFLIRLFFKTATEGAQTSVHLAVSQKLEDTTGKYFCDCREVEPASRARDDATADKLWKLSEEVVSYQKKVE</sequence>
<dbReference type="Proteomes" id="UP000037510">
    <property type="component" value="Unassembled WGS sequence"/>
</dbReference>
<dbReference type="InterPro" id="IPR002347">
    <property type="entry name" value="SDR_fam"/>
</dbReference>
<dbReference type="SUPFAM" id="SSF51735">
    <property type="entry name" value="NAD(P)-binding Rossmann-fold domains"/>
    <property type="match status" value="1"/>
</dbReference>
<dbReference type="AlphaFoldDB" id="A0A0L7L5N4"/>
<dbReference type="InterPro" id="IPR036291">
    <property type="entry name" value="NAD(P)-bd_dom_sf"/>
</dbReference>
<accession>A0A0L7L5N4</accession>
<evidence type="ECO:0000313" key="3">
    <source>
        <dbReference type="EMBL" id="KOB70599.1"/>
    </source>
</evidence>
<organism evidence="3 4">
    <name type="scientific">Operophtera brumata</name>
    <name type="common">Winter moth</name>
    <name type="synonym">Phalaena brumata</name>
    <dbReference type="NCBI Taxonomy" id="104452"/>
    <lineage>
        <taxon>Eukaryota</taxon>
        <taxon>Metazoa</taxon>
        <taxon>Ecdysozoa</taxon>
        <taxon>Arthropoda</taxon>
        <taxon>Hexapoda</taxon>
        <taxon>Insecta</taxon>
        <taxon>Pterygota</taxon>
        <taxon>Neoptera</taxon>
        <taxon>Endopterygota</taxon>
        <taxon>Lepidoptera</taxon>
        <taxon>Glossata</taxon>
        <taxon>Ditrysia</taxon>
        <taxon>Geometroidea</taxon>
        <taxon>Geometridae</taxon>
        <taxon>Larentiinae</taxon>
        <taxon>Operophtera</taxon>
    </lineage>
</organism>
<dbReference type="Pfam" id="PF00106">
    <property type="entry name" value="adh_short"/>
    <property type="match status" value="1"/>
</dbReference>
<comment type="similarity">
    <text evidence="2">Belongs to the short-chain dehydrogenases/reductases (SDR) family.</text>
</comment>
<proteinExistence type="inferred from homology"/>
<dbReference type="Gene3D" id="3.40.50.720">
    <property type="entry name" value="NAD(P)-binding Rossmann-like Domain"/>
    <property type="match status" value="1"/>
</dbReference>
<evidence type="ECO:0000313" key="4">
    <source>
        <dbReference type="Proteomes" id="UP000037510"/>
    </source>
</evidence>
<keyword evidence="4" id="KW-1185">Reference proteome</keyword>